<keyword evidence="1" id="KW-0812">Transmembrane</keyword>
<evidence type="ECO:0000313" key="2">
    <source>
        <dbReference type="EMBL" id="DAD72077.1"/>
    </source>
</evidence>
<reference evidence="2" key="1">
    <citation type="journal article" date="2021" name="Proc. Natl. Acad. Sci. U.S.A.">
        <title>A Catalog of Tens of Thousands of Viruses from Human Metagenomes Reveals Hidden Associations with Chronic Diseases.</title>
        <authorList>
            <person name="Tisza M.J."/>
            <person name="Buck C.B."/>
        </authorList>
    </citation>
    <scope>NUCLEOTIDE SEQUENCE</scope>
    <source>
        <strain evidence="2">CtVFv13</strain>
    </source>
</reference>
<proteinExistence type="predicted"/>
<feature type="transmembrane region" description="Helical" evidence="1">
    <location>
        <begin position="27"/>
        <end position="45"/>
    </location>
</feature>
<protein>
    <submittedName>
        <fullName evidence="2">Uncharacterized protein</fullName>
    </submittedName>
</protein>
<keyword evidence="1" id="KW-0472">Membrane</keyword>
<keyword evidence="1" id="KW-1133">Transmembrane helix</keyword>
<organism evidence="2">
    <name type="scientific">Siphoviridae sp. ctVFv13</name>
    <dbReference type="NCBI Taxonomy" id="2827576"/>
    <lineage>
        <taxon>Viruses</taxon>
        <taxon>Duplodnaviria</taxon>
        <taxon>Heunggongvirae</taxon>
        <taxon>Uroviricota</taxon>
        <taxon>Caudoviricetes</taxon>
    </lineage>
</organism>
<dbReference type="EMBL" id="BK015893">
    <property type="protein sequence ID" value="DAD72077.1"/>
    <property type="molecule type" value="Genomic_DNA"/>
</dbReference>
<evidence type="ECO:0000256" key="1">
    <source>
        <dbReference type="SAM" id="Phobius"/>
    </source>
</evidence>
<sequence length="46" mass="5642">MDVSYSAKEVVVFHNLPVEEKKLLKMYRRHYLMMIIYLLFISCLYI</sequence>
<accession>A0A8S5LPV5</accession>
<name>A0A8S5LPV5_9CAUD</name>